<evidence type="ECO:0000256" key="3">
    <source>
        <dbReference type="ARBA" id="ARBA00022475"/>
    </source>
</evidence>
<keyword evidence="4 7" id="KW-0812">Transmembrane</keyword>
<evidence type="ECO:0000256" key="7">
    <source>
        <dbReference type="SAM" id="Phobius"/>
    </source>
</evidence>
<evidence type="ECO:0000256" key="6">
    <source>
        <dbReference type="ARBA" id="ARBA00023136"/>
    </source>
</evidence>
<organism evidence="10 11">
    <name type="scientific">Micromonospora citrea</name>
    <dbReference type="NCBI Taxonomy" id="47855"/>
    <lineage>
        <taxon>Bacteria</taxon>
        <taxon>Bacillati</taxon>
        <taxon>Actinomycetota</taxon>
        <taxon>Actinomycetes</taxon>
        <taxon>Micromonosporales</taxon>
        <taxon>Micromonosporaceae</taxon>
        <taxon>Micromonospora</taxon>
    </lineage>
</organism>
<dbReference type="FunFam" id="1.10.287.1260:FF:000005">
    <property type="entry name" value="Mechanosensitive ion channel family protein"/>
    <property type="match status" value="1"/>
</dbReference>
<dbReference type="InterPro" id="IPR049142">
    <property type="entry name" value="MS_channel_1st"/>
</dbReference>
<comment type="subcellular location">
    <subcellularLocation>
        <location evidence="1">Cell membrane</location>
        <topology evidence="1">Multi-pass membrane protein</topology>
    </subcellularLocation>
</comment>
<sequence>MTGSPSYAGHDGTPPLVRVTARRVGGRAARRVRYEDSVTAVSLPPPALPAVEAPQPDPSPTCLDDALCKSVYDMTGSVWFAEGSYWILLKPLRIVLILLLAVAARWLVHRTIRRLVRTTSDAGVPTMLRPLRERIPTAAAEPGEFVPERRRQRAEAIGSVLRSLSTAFIFGIAVLMVLKEFSFDLAPLLASAGIAGVALGFGAQSLVKDLIAGLFMLIEDQYGVGDTVDLGEATGVVESVGLRVTTVRDGRGVLWYIRNGEIVRVGNKSQGWALVVVDLPIGFAGTEEATAVLRTAAASLAVDPELSPEIVEPPEVLGVEQMTVEGAVIRTVVKTTADGQFAVGRELRRRLAEALENSGITAKIAAARLYPGLPVHTPGETGQGGAT</sequence>
<evidence type="ECO:0000313" key="11">
    <source>
        <dbReference type="Proteomes" id="UP000199001"/>
    </source>
</evidence>
<evidence type="ECO:0000313" key="10">
    <source>
        <dbReference type="EMBL" id="SCL67279.1"/>
    </source>
</evidence>
<dbReference type="AlphaFoldDB" id="A0A1C6VLS3"/>
<protein>
    <submittedName>
        <fullName evidence="10">Small conductance mechanosensitive channel</fullName>
    </submittedName>
</protein>
<keyword evidence="6 7" id="KW-0472">Membrane</keyword>
<gene>
    <name evidence="10" type="ORF">GA0070606_4519</name>
</gene>
<dbReference type="Pfam" id="PF00924">
    <property type="entry name" value="MS_channel_2nd"/>
    <property type="match status" value="1"/>
</dbReference>
<keyword evidence="5 7" id="KW-1133">Transmembrane helix</keyword>
<name>A0A1C6VLS3_9ACTN</name>
<dbReference type="InterPro" id="IPR006685">
    <property type="entry name" value="MscS_channel_2nd"/>
</dbReference>
<dbReference type="PANTHER" id="PTHR30460:SF0">
    <property type="entry name" value="MODERATE CONDUCTANCE MECHANOSENSITIVE CHANNEL YBIO"/>
    <property type="match status" value="1"/>
</dbReference>
<feature type="domain" description="Mechanosensitive ion channel transmembrane helices 2/3" evidence="9">
    <location>
        <begin position="168"/>
        <end position="204"/>
    </location>
</feature>
<dbReference type="Proteomes" id="UP000199001">
    <property type="component" value="Unassembled WGS sequence"/>
</dbReference>
<dbReference type="InterPro" id="IPR010920">
    <property type="entry name" value="LSM_dom_sf"/>
</dbReference>
<evidence type="ECO:0000259" key="9">
    <source>
        <dbReference type="Pfam" id="PF21088"/>
    </source>
</evidence>
<keyword evidence="3" id="KW-1003">Cell membrane</keyword>
<dbReference type="Gene3D" id="1.10.287.1260">
    <property type="match status" value="1"/>
</dbReference>
<feature type="transmembrane region" description="Helical" evidence="7">
    <location>
        <begin position="159"/>
        <end position="179"/>
    </location>
</feature>
<dbReference type="OrthoDB" id="4638917at2"/>
<dbReference type="Pfam" id="PF21088">
    <property type="entry name" value="MS_channel_1st"/>
    <property type="match status" value="1"/>
</dbReference>
<reference evidence="11" key="1">
    <citation type="submission" date="2016-06" db="EMBL/GenBank/DDBJ databases">
        <authorList>
            <person name="Varghese N."/>
            <person name="Submissions Spin"/>
        </authorList>
    </citation>
    <scope>NUCLEOTIDE SEQUENCE [LARGE SCALE GENOMIC DNA]</scope>
    <source>
        <strain evidence="11">DSM 43903</strain>
    </source>
</reference>
<dbReference type="SUPFAM" id="SSF82861">
    <property type="entry name" value="Mechanosensitive channel protein MscS (YggB), transmembrane region"/>
    <property type="match status" value="1"/>
</dbReference>
<dbReference type="RefSeq" id="WP_091103834.1">
    <property type="nucleotide sequence ID" value="NZ_FMHZ01000002.1"/>
</dbReference>
<comment type="similarity">
    <text evidence="2">Belongs to the MscS (TC 1.A.23) family.</text>
</comment>
<accession>A0A1C6VLS3</accession>
<evidence type="ECO:0000256" key="5">
    <source>
        <dbReference type="ARBA" id="ARBA00022989"/>
    </source>
</evidence>
<dbReference type="InterPro" id="IPR023408">
    <property type="entry name" value="MscS_beta-dom_sf"/>
</dbReference>
<dbReference type="Gene3D" id="3.30.70.100">
    <property type="match status" value="1"/>
</dbReference>
<feature type="transmembrane region" description="Helical" evidence="7">
    <location>
        <begin position="85"/>
        <end position="108"/>
    </location>
</feature>
<evidence type="ECO:0000256" key="4">
    <source>
        <dbReference type="ARBA" id="ARBA00022692"/>
    </source>
</evidence>
<dbReference type="InterPro" id="IPR045276">
    <property type="entry name" value="YbiO_bact"/>
</dbReference>
<keyword evidence="11" id="KW-1185">Reference proteome</keyword>
<evidence type="ECO:0000256" key="2">
    <source>
        <dbReference type="ARBA" id="ARBA00008017"/>
    </source>
</evidence>
<feature type="transmembrane region" description="Helical" evidence="7">
    <location>
        <begin position="185"/>
        <end position="207"/>
    </location>
</feature>
<evidence type="ECO:0000256" key="1">
    <source>
        <dbReference type="ARBA" id="ARBA00004651"/>
    </source>
</evidence>
<feature type="domain" description="Mechanosensitive ion channel MscS" evidence="8">
    <location>
        <begin position="206"/>
        <end position="267"/>
    </location>
</feature>
<dbReference type="SUPFAM" id="SSF50182">
    <property type="entry name" value="Sm-like ribonucleoproteins"/>
    <property type="match status" value="1"/>
</dbReference>
<dbReference type="GO" id="GO:0008381">
    <property type="term" value="F:mechanosensitive monoatomic ion channel activity"/>
    <property type="evidence" value="ECO:0007669"/>
    <property type="project" value="InterPro"/>
</dbReference>
<dbReference type="Gene3D" id="2.30.30.60">
    <property type="match status" value="1"/>
</dbReference>
<dbReference type="STRING" id="47855.GA0070606_4519"/>
<dbReference type="GO" id="GO:0005886">
    <property type="term" value="C:plasma membrane"/>
    <property type="evidence" value="ECO:0007669"/>
    <property type="project" value="UniProtKB-SubCell"/>
</dbReference>
<dbReference type="EMBL" id="FMHZ01000002">
    <property type="protein sequence ID" value="SCL67279.1"/>
    <property type="molecule type" value="Genomic_DNA"/>
</dbReference>
<dbReference type="InterPro" id="IPR011014">
    <property type="entry name" value="MscS_channel_TM-2"/>
</dbReference>
<proteinExistence type="inferred from homology"/>
<dbReference type="PANTHER" id="PTHR30460">
    <property type="entry name" value="MODERATE CONDUCTANCE MECHANOSENSITIVE CHANNEL YBIO"/>
    <property type="match status" value="1"/>
</dbReference>
<evidence type="ECO:0000259" key="8">
    <source>
        <dbReference type="Pfam" id="PF00924"/>
    </source>
</evidence>
<dbReference type="FunFam" id="2.30.30.60:FF:000001">
    <property type="entry name" value="MscS Mechanosensitive ion channel"/>
    <property type="match status" value="1"/>
</dbReference>